<accession>A0AB34YPT9</accession>
<protein>
    <submittedName>
        <fullName evidence="1">Uncharacterized protein</fullName>
    </submittedName>
</protein>
<dbReference type="EMBL" id="JACIEX010000003">
    <property type="protein sequence ID" value="MBB4093091.1"/>
    <property type="molecule type" value="Genomic_DNA"/>
</dbReference>
<comment type="caution">
    <text evidence="1">The sequence shown here is derived from an EMBL/GenBank/DDBJ whole genome shotgun (WGS) entry which is preliminary data.</text>
</comment>
<evidence type="ECO:0000313" key="2">
    <source>
        <dbReference type="Proteomes" id="UP000553980"/>
    </source>
</evidence>
<gene>
    <name evidence="1" type="ORF">GGQ79_001593</name>
</gene>
<name>A0AB34YPT9_9HYPH</name>
<keyword evidence="2" id="KW-1185">Reference proteome</keyword>
<organism evidence="1 2">
    <name type="scientific">Brucella pecoris</name>
    <dbReference type="NCBI Taxonomy" id="867683"/>
    <lineage>
        <taxon>Bacteria</taxon>
        <taxon>Pseudomonadati</taxon>
        <taxon>Pseudomonadota</taxon>
        <taxon>Alphaproteobacteria</taxon>
        <taxon>Hyphomicrobiales</taxon>
        <taxon>Brucellaceae</taxon>
        <taxon>Brucella/Ochrobactrum group</taxon>
        <taxon>Brucella</taxon>
    </lineage>
</organism>
<dbReference type="Proteomes" id="UP000553980">
    <property type="component" value="Unassembled WGS sequence"/>
</dbReference>
<evidence type="ECO:0000313" key="1">
    <source>
        <dbReference type="EMBL" id="MBB4093091.1"/>
    </source>
</evidence>
<sequence>MHFPLAMVLVSKVRGRAMSRIIVNPDIVYLPDKVQADVRRHVSQHLFRLWMAPFAGTKEASPPLKRRSSRRECSETIAAINAWHM</sequence>
<dbReference type="AlphaFoldDB" id="A0AB34YPT9"/>
<proteinExistence type="predicted"/>
<reference evidence="1 2" key="1">
    <citation type="submission" date="2020-08" db="EMBL/GenBank/DDBJ databases">
        <title>Genomic Encyclopedia of Type Strains, Phase IV (KMG-IV): sequencing the most valuable type-strain genomes for metagenomic binning, comparative biology and taxonomic classification.</title>
        <authorList>
            <person name="Goeker M."/>
        </authorList>
    </citation>
    <scope>NUCLEOTIDE SEQUENCE [LARGE SCALE GENOMIC DNA]</scope>
    <source>
        <strain evidence="1 2">DSM 23868</strain>
    </source>
</reference>